<feature type="region of interest" description="Disordered" evidence="1">
    <location>
        <begin position="1"/>
        <end position="53"/>
    </location>
</feature>
<feature type="compositionally biased region" description="Polar residues" evidence="1">
    <location>
        <begin position="1"/>
        <end position="14"/>
    </location>
</feature>
<reference evidence="2 3" key="1">
    <citation type="submission" date="2015-10" db="EMBL/GenBank/DDBJ databases">
        <title>Genome analyses suggest a sexual origin of heterokaryosis in a supposedly ancient asexual fungus.</title>
        <authorList>
            <person name="Ropars J."/>
            <person name="Sedzielewska K."/>
            <person name="Noel J."/>
            <person name="Charron P."/>
            <person name="Farinelli L."/>
            <person name="Marton T."/>
            <person name="Kruger M."/>
            <person name="Pelin A."/>
            <person name="Brachmann A."/>
            <person name="Corradi N."/>
        </authorList>
    </citation>
    <scope>NUCLEOTIDE SEQUENCE [LARGE SCALE GENOMIC DNA]</scope>
    <source>
        <strain evidence="2 3">A4</strain>
    </source>
</reference>
<organism evidence="2 3">
    <name type="scientific">Rhizophagus irregularis</name>
    <dbReference type="NCBI Taxonomy" id="588596"/>
    <lineage>
        <taxon>Eukaryota</taxon>
        <taxon>Fungi</taxon>
        <taxon>Fungi incertae sedis</taxon>
        <taxon>Mucoromycota</taxon>
        <taxon>Glomeromycotina</taxon>
        <taxon>Glomeromycetes</taxon>
        <taxon>Glomerales</taxon>
        <taxon>Glomeraceae</taxon>
        <taxon>Rhizophagus</taxon>
    </lineage>
</organism>
<dbReference type="VEuPathDB" id="FungiDB:FUN_001418"/>
<feature type="compositionally biased region" description="Basic and acidic residues" evidence="1">
    <location>
        <begin position="15"/>
        <end position="27"/>
    </location>
</feature>
<protein>
    <submittedName>
        <fullName evidence="2">Uncharacterized protein</fullName>
    </submittedName>
</protein>
<dbReference type="Proteomes" id="UP000234323">
    <property type="component" value="Unassembled WGS sequence"/>
</dbReference>
<evidence type="ECO:0000313" key="2">
    <source>
        <dbReference type="EMBL" id="PKY44173.1"/>
    </source>
</evidence>
<dbReference type="EMBL" id="LLXI01000302">
    <property type="protein sequence ID" value="PKY44173.1"/>
    <property type="molecule type" value="Genomic_DNA"/>
</dbReference>
<gene>
    <name evidence="2" type="ORF">RhiirA4_541650</name>
</gene>
<comment type="caution">
    <text evidence="2">The sequence shown here is derived from an EMBL/GenBank/DDBJ whole genome shotgun (WGS) entry which is preliminary data.</text>
</comment>
<dbReference type="VEuPathDB" id="FungiDB:RhiirFUN_026513"/>
<name>A0A2I1GC25_9GLOM</name>
<feature type="region of interest" description="Disordered" evidence="1">
    <location>
        <begin position="72"/>
        <end position="92"/>
    </location>
</feature>
<proteinExistence type="predicted"/>
<keyword evidence="3" id="KW-1185">Reference proteome</keyword>
<sequence length="92" mass="9672">MTRLQKSQKNTVQNKTEEVLEIKDSDGQGHGCGCGRGRGHGHDSKNPSASPIQVLKTNTEVVIKLSIPSIATAEATEKPGDGKNQAGGCTLM</sequence>
<evidence type="ECO:0000256" key="1">
    <source>
        <dbReference type="SAM" id="MobiDB-lite"/>
    </source>
</evidence>
<accession>A0A2I1GC25</accession>
<dbReference type="AlphaFoldDB" id="A0A2I1GC25"/>
<evidence type="ECO:0000313" key="3">
    <source>
        <dbReference type="Proteomes" id="UP000234323"/>
    </source>
</evidence>